<evidence type="ECO:0000256" key="1">
    <source>
        <dbReference type="SAM" id="Coils"/>
    </source>
</evidence>
<feature type="transmembrane region" description="Helical" evidence="2">
    <location>
        <begin position="7"/>
        <end position="25"/>
    </location>
</feature>
<proteinExistence type="predicted"/>
<keyword evidence="2" id="KW-0812">Transmembrane</keyword>
<sequence length="201" mass="24036">MKLKTVETLISIIVLYISLFILYYSGFFKFNIKDDNIYKIIPSIITAFTALYVGYEARKITREQKDIAEDKLALDLFEKRMKFHVALCNYIISLEIFYDSISTYRLNLMCFKKKILDNLEKLLERNNKLTEEKITASFIYPDDQIKKIDEIFSLKNELPIMILKTNYNINQKDKIKNTIEDMNKIKNELERFIKNERLKIR</sequence>
<organism evidence="3 4">
    <name type="scientific">Bombella mellum</name>
    <dbReference type="NCBI Taxonomy" id="2039288"/>
    <lineage>
        <taxon>Bacteria</taxon>
        <taxon>Pseudomonadati</taxon>
        <taxon>Pseudomonadota</taxon>
        <taxon>Alphaproteobacteria</taxon>
        <taxon>Acetobacterales</taxon>
        <taxon>Acetobacteraceae</taxon>
        <taxon>Bombella</taxon>
    </lineage>
</organism>
<gene>
    <name evidence="3" type="ORF">CPA56_02755</name>
</gene>
<feature type="transmembrane region" description="Helical" evidence="2">
    <location>
        <begin position="37"/>
        <end position="55"/>
    </location>
</feature>
<reference evidence="3 4" key="1">
    <citation type="submission" date="2017-10" db="EMBL/GenBank/DDBJ databases">
        <authorList>
            <person name="Jakob F."/>
        </authorList>
    </citation>
    <scope>NUCLEOTIDE SEQUENCE [LARGE SCALE GENOMIC DNA]</scope>
    <source>
        <strain evidence="3 4">TMW 2.1889</strain>
    </source>
</reference>
<protein>
    <submittedName>
        <fullName evidence="3">Uncharacterized protein</fullName>
    </submittedName>
</protein>
<keyword evidence="4" id="KW-1185">Reference proteome</keyword>
<accession>A0ABR5ZRP8</accession>
<keyword evidence="1" id="KW-0175">Coiled coil</keyword>
<evidence type="ECO:0000313" key="3">
    <source>
        <dbReference type="EMBL" id="MBA5726915.1"/>
    </source>
</evidence>
<dbReference type="EMBL" id="PDLY01000001">
    <property type="protein sequence ID" value="MBA5726915.1"/>
    <property type="molecule type" value="Genomic_DNA"/>
</dbReference>
<feature type="coiled-coil region" evidence="1">
    <location>
        <begin position="168"/>
        <end position="195"/>
    </location>
</feature>
<keyword evidence="2" id="KW-0472">Membrane</keyword>
<name>A0ABR5ZRP8_9PROT</name>
<evidence type="ECO:0000313" key="4">
    <source>
        <dbReference type="Proteomes" id="UP000765338"/>
    </source>
</evidence>
<evidence type="ECO:0000256" key="2">
    <source>
        <dbReference type="SAM" id="Phobius"/>
    </source>
</evidence>
<dbReference type="Proteomes" id="UP000765338">
    <property type="component" value="Unassembled WGS sequence"/>
</dbReference>
<keyword evidence="2" id="KW-1133">Transmembrane helix</keyword>
<comment type="caution">
    <text evidence="3">The sequence shown here is derived from an EMBL/GenBank/DDBJ whole genome shotgun (WGS) entry which is preliminary data.</text>
</comment>